<dbReference type="InterPro" id="IPR001867">
    <property type="entry name" value="OmpR/PhoB-type_DNA-bd"/>
</dbReference>
<dbReference type="SUPFAM" id="SSF46894">
    <property type="entry name" value="C-terminal effector domain of the bipartite response regulators"/>
    <property type="match status" value="1"/>
</dbReference>
<dbReference type="Pfam" id="PF14559">
    <property type="entry name" value="TPR_19"/>
    <property type="match status" value="1"/>
</dbReference>
<dbReference type="Gene3D" id="1.10.10.10">
    <property type="entry name" value="Winged helix-like DNA-binding domain superfamily/Winged helix DNA-binding domain"/>
    <property type="match status" value="1"/>
</dbReference>
<evidence type="ECO:0000313" key="3">
    <source>
        <dbReference type="EMBL" id="MEI4551031.1"/>
    </source>
</evidence>
<evidence type="ECO:0000259" key="2">
    <source>
        <dbReference type="SMART" id="SM00862"/>
    </source>
</evidence>
<dbReference type="Proteomes" id="UP001382455">
    <property type="component" value="Unassembled WGS sequence"/>
</dbReference>
<dbReference type="InterPro" id="IPR011990">
    <property type="entry name" value="TPR-like_helical_dom_sf"/>
</dbReference>
<dbReference type="EMBL" id="JBAWKS010000002">
    <property type="protein sequence ID" value="MEI4551031.1"/>
    <property type="molecule type" value="Genomic_DNA"/>
</dbReference>
<sequence>MAIYQFLDFTFCATTFALTQSGKDKPIRPKTAQALLFFLTQPEQLISKHALFKALWQSEDVQDYRLFQVISELRKLAPEQQLIRTQPNQGYIWQATVTQVTPVQRTQLPWRAIAAGLTLMISTITSAMWVSHSDTPPTTNLLPAMSSYSNALIAFRKSDLENAEKWLNFSLQENPHSIEAQLLLAEVKLHKKELTQANQLAFKIINQTPTSDYYRTQALDLLSRISLENSEINDALNYAIESKALLNSSLAVCSSEVVNQRIATIITNKPATASTTQHNPVNRESLIVTIVTNNKQQANTEQSAEHLALCHQLNQPTSFNFTNSTLHSDIFGLRPRTMRT</sequence>
<evidence type="ECO:0000256" key="1">
    <source>
        <dbReference type="ARBA" id="ARBA00023125"/>
    </source>
</evidence>
<evidence type="ECO:0000313" key="4">
    <source>
        <dbReference type="Proteomes" id="UP001382455"/>
    </source>
</evidence>
<feature type="domain" description="OmpR/PhoB-type" evidence="2">
    <location>
        <begin position="24"/>
        <end position="93"/>
    </location>
</feature>
<protein>
    <submittedName>
        <fullName evidence="3">Winged helix-turn-helix domain-containing protein</fullName>
    </submittedName>
</protein>
<reference evidence="3 4" key="1">
    <citation type="submission" date="2023-12" db="EMBL/GenBank/DDBJ databases">
        <title>Friends and Foes: Symbiotic and Algicidal bacterial influence on Karenia brevis blooms.</title>
        <authorList>
            <person name="Fei C."/>
            <person name="Mohamed A.R."/>
            <person name="Booker A."/>
            <person name="Arshad M."/>
            <person name="Klass S."/>
            <person name="Ahn S."/>
            <person name="Gilbert P.M."/>
            <person name="Heil C.A."/>
            <person name="Martinez J.M."/>
            <person name="Amin S.A."/>
        </authorList>
    </citation>
    <scope>NUCLEOTIDE SEQUENCE [LARGE SCALE GENOMIC DNA]</scope>
    <source>
        <strain evidence="3 4">CE15</strain>
    </source>
</reference>
<proteinExistence type="predicted"/>
<keyword evidence="4" id="KW-1185">Reference proteome</keyword>
<accession>A0ABU8EVY1</accession>
<dbReference type="InterPro" id="IPR036388">
    <property type="entry name" value="WH-like_DNA-bd_sf"/>
</dbReference>
<dbReference type="RefSeq" id="WP_336436073.1">
    <property type="nucleotide sequence ID" value="NZ_JBAWKS010000002.1"/>
</dbReference>
<name>A0ABU8EVY1_9GAMM</name>
<comment type="caution">
    <text evidence="3">The sequence shown here is derived from an EMBL/GenBank/DDBJ whole genome shotgun (WGS) entry which is preliminary data.</text>
</comment>
<dbReference type="Gene3D" id="1.25.40.10">
    <property type="entry name" value="Tetratricopeptide repeat domain"/>
    <property type="match status" value="1"/>
</dbReference>
<dbReference type="SMART" id="SM00862">
    <property type="entry name" value="Trans_reg_C"/>
    <property type="match status" value="1"/>
</dbReference>
<dbReference type="Pfam" id="PF00486">
    <property type="entry name" value="Trans_reg_C"/>
    <property type="match status" value="1"/>
</dbReference>
<dbReference type="SUPFAM" id="SSF48452">
    <property type="entry name" value="TPR-like"/>
    <property type="match status" value="1"/>
</dbReference>
<keyword evidence="1" id="KW-0238">DNA-binding</keyword>
<gene>
    <name evidence="3" type="ORF">WAE96_15270</name>
</gene>
<dbReference type="InterPro" id="IPR016032">
    <property type="entry name" value="Sig_transdc_resp-reg_C-effctor"/>
</dbReference>
<organism evidence="3 4">
    <name type="scientific">Pseudoalteromonas spongiae</name>
    <dbReference type="NCBI Taxonomy" id="298657"/>
    <lineage>
        <taxon>Bacteria</taxon>
        <taxon>Pseudomonadati</taxon>
        <taxon>Pseudomonadota</taxon>
        <taxon>Gammaproteobacteria</taxon>
        <taxon>Alteromonadales</taxon>
        <taxon>Pseudoalteromonadaceae</taxon>
        <taxon>Pseudoalteromonas</taxon>
    </lineage>
</organism>